<accession>A0A8B8K398</accession>
<evidence type="ECO:0000259" key="1">
    <source>
        <dbReference type="Pfam" id="PF03732"/>
    </source>
</evidence>
<keyword evidence="2" id="KW-1185">Reference proteome</keyword>
<dbReference type="PANTHER" id="PTHR33223:SF10">
    <property type="entry name" value="AMINOTRANSFERASE-LIKE PLANT MOBILE DOMAIN-CONTAINING PROTEIN"/>
    <property type="match status" value="1"/>
</dbReference>
<name>A0A8B8K398_ABRPR</name>
<evidence type="ECO:0000313" key="2">
    <source>
        <dbReference type="Proteomes" id="UP000694853"/>
    </source>
</evidence>
<reference evidence="3" key="2">
    <citation type="submission" date="2025-08" db="UniProtKB">
        <authorList>
            <consortium name="RefSeq"/>
        </authorList>
    </citation>
    <scope>IDENTIFICATION</scope>
    <source>
        <tissue evidence="3">Young leaves</tissue>
    </source>
</reference>
<dbReference type="Pfam" id="PF03732">
    <property type="entry name" value="Retrotrans_gag"/>
    <property type="match status" value="1"/>
</dbReference>
<evidence type="ECO:0000313" key="3">
    <source>
        <dbReference type="RefSeq" id="XP_027338200.1"/>
    </source>
</evidence>
<dbReference type="InterPro" id="IPR005162">
    <property type="entry name" value="Retrotrans_gag_dom"/>
</dbReference>
<organism evidence="2 3">
    <name type="scientific">Abrus precatorius</name>
    <name type="common">Indian licorice</name>
    <name type="synonym">Glycine abrus</name>
    <dbReference type="NCBI Taxonomy" id="3816"/>
    <lineage>
        <taxon>Eukaryota</taxon>
        <taxon>Viridiplantae</taxon>
        <taxon>Streptophyta</taxon>
        <taxon>Embryophyta</taxon>
        <taxon>Tracheophyta</taxon>
        <taxon>Spermatophyta</taxon>
        <taxon>Magnoliopsida</taxon>
        <taxon>eudicotyledons</taxon>
        <taxon>Gunneridae</taxon>
        <taxon>Pentapetalae</taxon>
        <taxon>rosids</taxon>
        <taxon>fabids</taxon>
        <taxon>Fabales</taxon>
        <taxon>Fabaceae</taxon>
        <taxon>Papilionoideae</taxon>
        <taxon>50 kb inversion clade</taxon>
        <taxon>NPAAA clade</taxon>
        <taxon>indigoferoid/millettioid clade</taxon>
        <taxon>Abreae</taxon>
        <taxon>Abrus</taxon>
    </lineage>
</organism>
<sequence length="239" mass="27061">MLEKYDGTSYPEEHVDIFTTQVGLYTNNDALLCRTFPTSLCGPAFNWFTGLLSASIDSFVTLVTHFNLQFATSHPHQLTSLALVNIRQEKKETLKTFMEHFGQTTLSIRNLDPTTAMHHLTTALRPRTQHSFGLTSGEKVPTPFRPHNPFSLTLGREVPTLIRPHLLTKGTNTLSSSQPLRPHSRMRGTNTLSALPLDEWYQYPFRFTTLSASLSDEKYQHPFGLTLAQVIPIPFRPHL</sequence>
<dbReference type="PANTHER" id="PTHR33223">
    <property type="entry name" value="CCHC-TYPE DOMAIN-CONTAINING PROTEIN"/>
    <property type="match status" value="1"/>
</dbReference>
<protein>
    <submittedName>
        <fullName evidence="3">Uncharacterized protein LOC113852153</fullName>
    </submittedName>
</protein>
<reference evidence="2" key="1">
    <citation type="journal article" date="2019" name="Toxins">
        <title>Detection of Abrin-Like and Prepropulchellin-Like Toxin Genes and Transcripts Using Whole Genome Sequencing and Full-Length Transcript Sequencing of Abrus precatorius.</title>
        <authorList>
            <person name="Hovde B.T."/>
            <person name="Daligault H.E."/>
            <person name="Hanschen E.R."/>
            <person name="Kunde Y.A."/>
            <person name="Johnson M.B."/>
            <person name="Starkenburg S.R."/>
            <person name="Johnson S.L."/>
        </authorList>
    </citation>
    <scope>NUCLEOTIDE SEQUENCE [LARGE SCALE GENOMIC DNA]</scope>
</reference>
<proteinExistence type="predicted"/>
<dbReference type="KEGG" id="aprc:113852153"/>
<dbReference type="OrthoDB" id="1426925at2759"/>
<dbReference type="Proteomes" id="UP000694853">
    <property type="component" value="Unplaced"/>
</dbReference>
<gene>
    <name evidence="3" type="primary">LOC113852153</name>
</gene>
<dbReference type="GeneID" id="113852153"/>
<dbReference type="AlphaFoldDB" id="A0A8B8K398"/>
<dbReference type="RefSeq" id="XP_027338200.1">
    <property type="nucleotide sequence ID" value="XM_027482399.1"/>
</dbReference>
<feature type="domain" description="Retrotransposon gag" evidence="1">
    <location>
        <begin position="35"/>
        <end position="125"/>
    </location>
</feature>